<reference evidence="1 2" key="1">
    <citation type="submission" date="2018-03" db="EMBL/GenBank/DDBJ databases">
        <title>Marinobacter brunus sp. nov., a marine bacterium of Gamma-proteobacteria isolated from the surface seawater of the South China Sea.</title>
        <authorList>
            <person name="Cheng H."/>
            <person name="Wu Y.-H."/>
            <person name="Xamxidin M."/>
            <person name="Xu X.-W."/>
        </authorList>
    </citation>
    <scope>NUCLEOTIDE SEQUENCE [LARGE SCALE GENOMIC DNA]</scope>
    <source>
        <strain evidence="1 2">NH169-3</strain>
    </source>
</reference>
<dbReference type="RefSeq" id="WP_106761473.1">
    <property type="nucleotide sequence ID" value="NZ_PXNP01000016.1"/>
</dbReference>
<sequence length="216" mass="24383">MIVNFRTDLAVRAAAKPHAEILKTMGYATPTAKNYRRLQRALESPDLGLSSGDYDFKYGGAEFLAALCRAVGVDPVVADFHIKRITTRLEEERAAFKPYIWVDTGFVRTSQPLLALAACEHQRYLGFEKGFWRYSLGEQLPQVKALIRKHVSEMDGKLGIWGKIKQYHFYYKKDAAYVFNPDAEWIGQHSRPPRNKATCNRVTGIISAAVQGNNKG</sequence>
<dbReference type="EMBL" id="PXNP01000016">
    <property type="protein sequence ID" value="PSF12195.1"/>
    <property type="molecule type" value="Genomic_DNA"/>
</dbReference>
<keyword evidence="2" id="KW-1185">Reference proteome</keyword>
<gene>
    <name evidence="1" type="ORF">C7H09_04780</name>
</gene>
<accession>A0A2T1KQ21</accession>
<protein>
    <submittedName>
        <fullName evidence="1">Uncharacterized protein</fullName>
    </submittedName>
</protein>
<dbReference type="AlphaFoldDB" id="A0A2T1KQ21"/>
<proteinExistence type="predicted"/>
<dbReference type="OrthoDB" id="6360607at2"/>
<evidence type="ECO:0000313" key="1">
    <source>
        <dbReference type="EMBL" id="PSF12195.1"/>
    </source>
</evidence>
<dbReference type="Proteomes" id="UP000239866">
    <property type="component" value="Unassembled WGS sequence"/>
</dbReference>
<organism evidence="1 2">
    <name type="scientific">Marinobacter fuscus</name>
    <dbReference type="NCBI Taxonomy" id="2109942"/>
    <lineage>
        <taxon>Bacteria</taxon>
        <taxon>Pseudomonadati</taxon>
        <taxon>Pseudomonadota</taxon>
        <taxon>Gammaproteobacteria</taxon>
        <taxon>Pseudomonadales</taxon>
        <taxon>Marinobacteraceae</taxon>
        <taxon>Marinobacter</taxon>
    </lineage>
</organism>
<comment type="caution">
    <text evidence="1">The sequence shown here is derived from an EMBL/GenBank/DDBJ whole genome shotgun (WGS) entry which is preliminary data.</text>
</comment>
<evidence type="ECO:0000313" key="2">
    <source>
        <dbReference type="Proteomes" id="UP000239866"/>
    </source>
</evidence>
<name>A0A2T1KQ21_9GAMM</name>